<protein>
    <submittedName>
        <fullName evidence="7">Uncharacterized protein</fullName>
    </submittedName>
</protein>
<dbReference type="InParanoid" id="S2K033"/>
<dbReference type="PANTHER" id="PTHR47804:SF3">
    <property type="entry name" value="PROTEIN BRE4"/>
    <property type="match status" value="1"/>
</dbReference>
<evidence type="ECO:0000313" key="7">
    <source>
        <dbReference type="EMBL" id="EPB85465.1"/>
    </source>
</evidence>
<feature type="transmembrane region" description="Helical" evidence="6">
    <location>
        <begin position="243"/>
        <end position="261"/>
    </location>
</feature>
<accession>S2K033</accession>
<sequence length="672" mass="75917">MSINRDRPVSPPQTHRPSNATSQDSTIRDFVRDDDTISDIDLNQPGARPLSGDHISLQSQGTLDSNQKAFQFNYTEKFVHPHQENEAQQQRQQEQQQTTKVPGQERITIVEDVPFHRTDDYQQQQQQNTNNSERKNHPWIVRIKKSKIFKWILKQCTATDNRYAFQMGVAFTLAALLVIIGPVSDIFPNVFWVGVSVVTVLDNTVGGFLNLSIQRLLGTLIGGGFSIVVMTITRAIFHPRWEWDAALLLGFLMFIQVFCIAKLKMMPNMAYAGSIGLLTTCIILLSGYPDLIHDRLSYAAELGAWRTLNLIIGIVISLLVSLLVFPLKASSVMRKNLGKALEDAADLYEKSSEYYLDFSGHTTAAVDESLASTIARRLPAEMIEEANAQQLSITDILTRTFSTQPPEASATANTQHQLRQQIDEINKFWTHDSITNISNQAFGVLAKLQVEATRLRNVSNEYYFQIIFHIFGGGKERCKRDMRRAKRYNDAIEAMKRVVWPLVSFRLLLPLISLSQTTNRLDELTGARPEGSPTSPDSITLQERITPTRETLDSFHDSLTVMLRLGKILKNHRKPLSEFPDDWLDIDRMVTVGNLHIQRELKLIIKVAMYTDNTDGLKLLSYYGFLVRCSMIWDGLKTVVEKLSPLNGSLSRASSMGLGTPLPNREVMHPAE</sequence>
<evidence type="ECO:0000256" key="1">
    <source>
        <dbReference type="ARBA" id="ARBA00004141"/>
    </source>
</evidence>
<organism evidence="7 8">
    <name type="scientific">Mucor circinelloides f. circinelloides (strain 1006PhL)</name>
    <name type="common">Mucormycosis agent</name>
    <name type="synonym">Calyptromyces circinelloides</name>
    <dbReference type="NCBI Taxonomy" id="1220926"/>
    <lineage>
        <taxon>Eukaryota</taxon>
        <taxon>Fungi</taxon>
        <taxon>Fungi incertae sedis</taxon>
        <taxon>Mucoromycota</taxon>
        <taxon>Mucoromycotina</taxon>
        <taxon>Mucoromycetes</taxon>
        <taxon>Mucorales</taxon>
        <taxon>Mucorineae</taxon>
        <taxon>Mucoraceae</taxon>
        <taxon>Mucor</taxon>
    </lineage>
</organism>
<gene>
    <name evidence="7" type="ORF">HMPREF1544_07738</name>
</gene>
<evidence type="ECO:0000256" key="6">
    <source>
        <dbReference type="SAM" id="Phobius"/>
    </source>
</evidence>
<feature type="region of interest" description="Disordered" evidence="5">
    <location>
        <begin position="1"/>
        <end position="29"/>
    </location>
</feature>
<name>S2K033_MUCC1</name>
<feature type="transmembrane region" description="Helical" evidence="6">
    <location>
        <begin position="163"/>
        <end position="184"/>
    </location>
</feature>
<feature type="transmembrane region" description="Helical" evidence="6">
    <location>
        <begin position="268"/>
        <end position="288"/>
    </location>
</feature>
<evidence type="ECO:0000256" key="4">
    <source>
        <dbReference type="ARBA" id="ARBA00023136"/>
    </source>
</evidence>
<dbReference type="OMA" id="WTHDSIT"/>
<evidence type="ECO:0000256" key="3">
    <source>
        <dbReference type="ARBA" id="ARBA00022989"/>
    </source>
</evidence>
<dbReference type="PANTHER" id="PTHR47804">
    <property type="entry name" value="60S RIBOSOMAL PROTEIN L19"/>
    <property type="match status" value="1"/>
</dbReference>
<dbReference type="GO" id="GO:0016020">
    <property type="term" value="C:membrane"/>
    <property type="evidence" value="ECO:0007669"/>
    <property type="project" value="UniProtKB-SubCell"/>
</dbReference>
<keyword evidence="8" id="KW-1185">Reference proteome</keyword>
<comment type="subcellular location">
    <subcellularLocation>
        <location evidence="1">Membrane</location>
        <topology evidence="1">Multi-pass membrane protein</topology>
    </subcellularLocation>
</comment>
<feature type="transmembrane region" description="Helical" evidence="6">
    <location>
        <begin position="308"/>
        <end position="327"/>
    </location>
</feature>
<dbReference type="STRING" id="1220926.S2K033"/>
<feature type="compositionally biased region" description="Low complexity" evidence="5">
    <location>
        <begin position="86"/>
        <end position="97"/>
    </location>
</feature>
<keyword evidence="4 6" id="KW-0472">Membrane</keyword>
<evidence type="ECO:0000256" key="2">
    <source>
        <dbReference type="ARBA" id="ARBA00022692"/>
    </source>
</evidence>
<keyword evidence="2 6" id="KW-0812">Transmembrane</keyword>
<reference evidence="8" key="1">
    <citation type="submission" date="2013-05" db="EMBL/GenBank/DDBJ databases">
        <title>The Genome sequence of Mucor circinelloides f. circinelloides 1006PhL.</title>
        <authorList>
            <consortium name="The Broad Institute Genomics Platform"/>
            <person name="Cuomo C."/>
            <person name="Earl A."/>
            <person name="Findley K."/>
            <person name="Lee S.C."/>
            <person name="Walker B."/>
            <person name="Young S."/>
            <person name="Zeng Q."/>
            <person name="Gargeya S."/>
            <person name="Fitzgerald M."/>
            <person name="Haas B."/>
            <person name="Abouelleil A."/>
            <person name="Allen A.W."/>
            <person name="Alvarado L."/>
            <person name="Arachchi H.M."/>
            <person name="Berlin A.M."/>
            <person name="Chapman S.B."/>
            <person name="Gainer-Dewar J."/>
            <person name="Goldberg J."/>
            <person name="Griggs A."/>
            <person name="Gujja S."/>
            <person name="Hansen M."/>
            <person name="Howarth C."/>
            <person name="Imamovic A."/>
            <person name="Ireland A."/>
            <person name="Larimer J."/>
            <person name="McCowan C."/>
            <person name="Murphy C."/>
            <person name="Pearson M."/>
            <person name="Poon T.W."/>
            <person name="Priest M."/>
            <person name="Roberts A."/>
            <person name="Saif S."/>
            <person name="Shea T."/>
            <person name="Sisk P."/>
            <person name="Sykes S."/>
            <person name="Wortman J."/>
            <person name="Nusbaum C."/>
            <person name="Birren B."/>
        </authorList>
    </citation>
    <scope>NUCLEOTIDE SEQUENCE [LARGE SCALE GENOMIC DNA]</scope>
    <source>
        <strain evidence="8">1006PhL</strain>
    </source>
</reference>
<feature type="region of interest" description="Disordered" evidence="5">
    <location>
        <begin position="81"/>
        <end position="106"/>
    </location>
</feature>
<feature type="compositionally biased region" description="Polar residues" evidence="5">
    <location>
        <begin position="12"/>
        <end position="25"/>
    </location>
</feature>
<feature type="transmembrane region" description="Helical" evidence="6">
    <location>
        <begin position="216"/>
        <end position="237"/>
    </location>
</feature>
<dbReference type="Proteomes" id="UP000014254">
    <property type="component" value="Unassembled WGS sequence"/>
</dbReference>
<dbReference type="OrthoDB" id="68611at2759"/>
<keyword evidence="3 6" id="KW-1133">Transmembrane helix</keyword>
<dbReference type="InterPro" id="IPR052430">
    <property type="entry name" value="IVT-Associated"/>
</dbReference>
<dbReference type="AlphaFoldDB" id="S2K033"/>
<dbReference type="GO" id="GO:0015743">
    <property type="term" value="P:malate transport"/>
    <property type="evidence" value="ECO:0007669"/>
    <property type="project" value="InterPro"/>
</dbReference>
<dbReference type="Pfam" id="PF11744">
    <property type="entry name" value="ALMT"/>
    <property type="match status" value="1"/>
</dbReference>
<evidence type="ECO:0000313" key="8">
    <source>
        <dbReference type="Proteomes" id="UP000014254"/>
    </source>
</evidence>
<dbReference type="InterPro" id="IPR020966">
    <property type="entry name" value="ALMT"/>
</dbReference>
<dbReference type="VEuPathDB" id="FungiDB:HMPREF1544_07738"/>
<feature type="transmembrane region" description="Helical" evidence="6">
    <location>
        <begin position="190"/>
        <end position="209"/>
    </location>
</feature>
<dbReference type="eggNOG" id="KOG4711">
    <property type="taxonomic scope" value="Eukaryota"/>
</dbReference>
<proteinExistence type="predicted"/>
<dbReference type="EMBL" id="KE124011">
    <property type="protein sequence ID" value="EPB85465.1"/>
    <property type="molecule type" value="Genomic_DNA"/>
</dbReference>
<evidence type="ECO:0000256" key="5">
    <source>
        <dbReference type="SAM" id="MobiDB-lite"/>
    </source>
</evidence>